<dbReference type="AlphaFoldDB" id="A0A1I4WN06"/>
<dbReference type="RefSeq" id="WP_092405823.1">
    <property type="nucleotide sequence ID" value="NZ_FOVF01000005.1"/>
</dbReference>
<reference evidence="1 2" key="1">
    <citation type="submission" date="2016-10" db="EMBL/GenBank/DDBJ databases">
        <authorList>
            <person name="de Groot N.N."/>
        </authorList>
    </citation>
    <scope>NUCLEOTIDE SEQUENCE [LARGE SCALE GENOMIC DNA]</scope>
    <source>
        <strain evidence="1 2">CGMCC 1.7659</strain>
    </source>
</reference>
<name>A0A1I4WN06_9GAMM</name>
<evidence type="ECO:0000313" key="1">
    <source>
        <dbReference type="EMBL" id="SFN14379.1"/>
    </source>
</evidence>
<dbReference type="STRING" id="578942.SAMN05216289_105132"/>
<evidence type="ECO:0000313" key="2">
    <source>
        <dbReference type="Proteomes" id="UP000198575"/>
    </source>
</evidence>
<dbReference type="PROSITE" id="PS51257">
    <property type="entry name" value="PROKAR_LIPOPROTEIN"/>
    <property type="match status" value="1"/>
</dbReference>
<protein>
    <submittedName>
        <fullName evidence="1">Uncharacterized protein</fullName>
    </submittedName>
</protein>
<gene>
    <name evidence="1" type="ORF">SAMN05216289_105132</name>
</gene>
<proteinExistence type="predicted"/>
<accession>A0A1I4WN06</accession>
<keyword evidence="2" id="KW-1185">Reference proteome</keyword>
<organism evidence="1 2">
    <name type="scientific">Dokdonella immobilis</name>
    <dbReference type="NCBI Taxonomy" id="578942"/>
    <lineage>
        <taxon>Bacteria</taxon>
        <taxon>Pseudomonadati</taxon>
        <taxon>Pseudomonadota</taxon>
        <taxon>Gammaproteobacteria</taxon>
        <taxon>Lysobacterales</taxon>
        <taxon>Rhodanobacteraceae</taxon>
        <taxon>Dokdonella</taxon>
    </lineage>
</organism>
<sequence length="218" mass="24610">MKLRLTLGACLLLTLGACTETRFESPPGDRIEACDAGWKGLWVDASGNASKDEPDELAFLVDSECQFQMIERPEKDGPPKLIHVPLNFVHDRGKHYLVVADDQLSGVVKVDPVYGVDPVPEKSFYLARYELKGERMKIFGVDSTRAAHRILDKDLEGTIDSRKNDLHVFVQGDRARILEILRKYDLFEAKPGAEVRKVPLSLEDYERKRTARREAGKS</sequence>
<dbReference type="EMBL" id="FOVF01000005">
    <property type="protein sequence ID" value="SFN14379.1"/>
    <property type="molecule type" value="Genomic_DNA"/>
</dbReference>
<dbReference type="Proteomes" id="UP000198575">
    <property type="component" value="Unassembled WGS sequence"/>
</dbReference>
<dbReference type="OrthoDB" id="5955189at2"/>